<dbReference type="InterPro" id="IPR050194">
    <property type="entry name" value="Glycosyltransferase_grp1"/>
</dbReference>
<evidence type="ECO:0000259" key="1">
    <source>
        <dbReference type="Pfam" id="PF00534"/>
    </source>
</evidence>
<dbReference type="PANTHER" id="PTHR45947">
    <property type="entry name" value="SULFOQUINOVOSYL TRANSFERASE SQD2"/>
    <property type="match status" value="1"/>
</dbReference>
<evidence type="ECO:0000259" key="2">
    <source>
        <dbReference type="Pfam" id="PF13439"/>
    </source>
</evidence>
<dbReference type="Pfam" id="PF13439">
    <property type="entry name" value="Glyco_transf_4"/>
    <property type="match status" value="1"/>
</dbReference>
<evidence type="ECO:0000313" key="4">
    <source>
        <dbReference type="Proteomes" id="UP000321306"/>
    </source>
</evidence>
<dbReference type="SUPFAM" id="SSF53756">
    <property type="entry name" value="UDP-Glycosyltransferase/glycogen phosphorylase"/>
    <property type="match status" value="1"/>
</dbReference>
<organism evidence="3 4">
    <name type="scientific">Deinococcus cellulosilyticus (strain DSM 18568 / NBRC 106333 / KACC 11606 / 5516J-15)</name>
    <dbReference type="NCBI Taxonomy" id="1223518"/>
    <lineage>
        <taxon>Bacteria</taxon>
        <taxon>Thermotogati</taxon>
        <taxon>Deinococcota</taxon>
        <taxon>Deinococci</taxon>
        <taxon>Deinococcales</taxon>
        <taxon>Deinococcaceae</taxon>
        <taxon>Deinococcus</taxon>
    </lineage>
</organism>
<sequence length="378" mass="42652">MNILHLTTEYPPHIWGGMGRSVPRLCAAQARAGHQVTVLVYEYLQNRQQVEIEFRQHCRIVRVPSLDLSLLQAHLDFSGFDIINCHIFFFAPLLQQLGLPFVYTVRSIEALDLKKRGVTPSADHLKNMDMQKQLVEMAAHLVVCSEAERQHVQAYFPDSAPISVVPNGYEVEAGRKMNQRSFARPLKKLLFVGRFTERKGIDILLGAYALLLKERPEVQLTIVGGNSGMNDRLFLSKLIEGVDASLLGRVQYTGWLDDEQRLDEIYRDHDVLVVPSTYEPFGNIVLEGFATGIPVVASNIGGPAEIISHQWTGWLFQNADVQDLKNSLMEVLDCPPRQLEAITRNAQQALLQHYDWKSVATQTLQVYSVLLRTPVLPS</sequence>
<accession>A0A511N121</accession>
<dbReference type="AlphaFoldDB" id="A0A511N121"/>
<dbReference type="GO" id="GO:0016757">
    <property type="term" value="F:glycosyltransferase activity"/>
    <property type="evidence" value="ECO:0007669"/>
    <property type="project" value="InterPro"/>
</dbReference>
<keyword evidence="4" id="KW-1185">Reference proteome</keyword>
<dbReference type="Gene3D" id="3.40.50.2000">
    <property type="entry name" value="Glycogen Phosphorylase B"/>
    <property type="match status" value="2"/>
</dbReference>
<dbReference type="Pfam" id="PF00534">
    <property type="entry name" value="Glycos_transf_1"/>
    <property type="match status" value="1"/>
</dbReference>
<protein>
    <submittedName>
        <fullName evidence="3">Glycosyl transferase family 1</fullName>
    </submittedName>
</protein>
<comment type="caution">
    <text evidence="3">The sequence shown here is derived from an EMBL/GenBank/DDBJ whole genome shotgun (WGS) entry which is preliminary data.</text>
</comment>
<name>A0A511N121_DEIC1</name>
<reference evidence="3 4" key="1">
    <citation type="submission" date="2019-07" db="EMBL/GenBank/DDBJ databases">
        <title>Whole genome shotgun sequence of Deinococcus cellulosilyticus NBRC 106333.</title>
        <authorList>
            <person name="Hosoyama A."/>
            <person name="Uohara A."/>
            <person name="Ohji S."/>
            <person name="Ichikawa N."/>
        </authorList>
    </citation>
    <scope>NUCLEOTIDE SEQUENCE [LARGE SCALE GENOMIC DNA]</scope>
    <source>
        <strain evidence="3 4">NBRC 106333</strain>
    </source>
</reference>
<dbReference type="Proteomes" id="UP000321306">
    <property type="component" value="Unassembled WGS sequence"/>
</dbReference>
<dbReference type="OrthoDB" id="9772485at2"/>
<proteinExistence type="predicted"/>
<feature type="domain" description="Glycosyltransferase subfamily 4-like N-terminal" evidence="2">
    <location>
        <begin position="15"/>
        <end position="172"/>
    </location>
</feature>
<dbReference type="PANTHER" id="PTHR45947:SF3">
    <property type="entry name" value="SULFOQUINOVOSYL TRANSFERASE SQD2"/>
    <property type="match status" value="1"/>
</dbReference>
<dbReference type="EMBL" id="BJXB01000006">
    <property type="protein sequence ID" value="GEM46148.1"/>
    <property type="molecule type" value="Genomic_DNA"/>
</dbReference>
<gene>
    <name evidence="3" type="ORF">DC3_17830</name>
</gene>
<dbReference type="InterPro" id="IPR001296">
    <property type="entry name" value="Glyco_trans_1"/>
</dbReference>
<evidence type="ECO:0000313" key="3">
    <source>
        <dbReference type="EMBL" id="GEM46148.1"/>
    </source>
</evidence>
<keyword evidence="3" id="KW-0808">Transferase</keyword>
<dbReference type="InterPro" id="IPR028098">
    <property type="entry name" value="Glyco_trans_4-like_N"/>
</dbReference>
<dbReference type="CDD" id="cd03801">
    <property type="entry name" value="GT4_PimA-like"/>
    <property type="match status" value="1"/>
</dbReference>
<feature type="domain" description="Glycosyl transferase family 1" evidence="1">
    <location>
        <begin position="185"/>
        <end position="348"/>
    </location>
</feature>
<dbReference type="RefSeq" id="WP_146883963.1">
    <property type="nucleotide sequence ID" value="NZ_BJXB01000006.1"/>
</dbReference>